<dbReference type="GO" id="GO:0031012">
    <property type="term" value="C:extracellular matrix"/>
    <property type="evidence" value="ECO:0007669"/>
    <property type="project" value="TreeGrafter"/>
</dbReference>
<dbReference type="EnsemblMetazoa" id="XM_012688476.3">
    <property type="protein sequence ID" value="XP_012543930.2"/>
    <property type="gene ID" value="LOC101738464"/>
</dbReference>
<dbReference type="SMART" id="SM00365">
    <property type="entry name" value="LRR_SD22"/>
    <property type="match status" value="7"/>
</dbReference>
<dbReference type="Pfam" id="PF13855">
    <property type="entry name" value="LRR_8"/>
    <property type="match status" value="6"/>
</dbReference>
<dbReference type="InterPro" id="IPR032675">
    <property type="entry name" value="LRR_dom_sf"/>
</dbReference>
<dbReference type="InterPro" id="IPR035897">
    <property type="entry name" value="Toll_tir_struct_dom_sf"/>
</dbReference>
<evidence type="ECO:0000313" key="12">
    <source>
        <dbReference type="EnsemblMetazoa" id="XP_012543930.2"/>
    </source>
</evidence>
<evidence type="ECO:0000256" key="3">
    <source>
        <dbReference type="ARBA" id="ARBA00022614"/>
    </source>
</evidence>
<dbReference type="InterPro" id="IPR050328">
    <property type="entry name" value="Dev_Immune_Receptor"/>
</dbReference>
<evidence type="ECO:0000256" key="8">
    <source>
        <dbReference type="ARBA" id="ARBA00023136"/>
    </source>
</evidence>
<name>A0A8R2G7E9_BOMMO</name>
<dbReference type="GO" id="GO:0005615">
    <property type="term" value="C:extracellular space"/>
    <property type="evidence" value="ECO:0007669"/>
    <property type="project" value="TreeGrafter"/>
</dbReference>
<keyword evidence="13" id="KW-1185">Reference proteome</keyword>
<dbReference type="RefSeq" id="XP_012543930.2">
    <property type="nucleotide sequence ID" value="XM_012688476.4"/>
</dbReference>
<keyword evidence="4 10" id="KW-0812">Transmembrane</keyword>
<evidence type="ECO:0000256" key="6">
    <source>
        <dbReference type="ARBA" id="ARBA00022737"/>
    </source>
</evidence>
<dbReference type="PROSITE" id="PS51450">
    <property type="entry name" value="LRR"/>
    <property type="match status" value="9"/>
</dbReference>
<evidence type="ECO:0000256" key="4">
    <source>
        <dbReference type="ARBA" id="ARBA00022692"/>
    </source>
</evidence>
<dbReference type="GeneID" id="101738464"/>
<feature type="transmembrane region" description="Helical" evidence="10">
    <location>
        <begin position="1038"/>
        <end position="1062"/>
    </location>
</feature>
<dbReference type="KEGG" id="bmor:101738464"/>
<keyword evidence="3" id="KW-0433">Leucine-rich repeat</keyword>
<dbReference type="FunFam" id="3.80.10.10:FF:001438">
    <property type="entry name" value="Uncharacterized protein"/>
    <property type="match status" value="1"/>
</dbReference>
<feature type="region of interest" description="Disordered" evidence="9">
    <location>
        <begin position="1291"/>
        <end position="1316"/>
    </location>
</feature>
<dbReference type="GO" id="GO:0005886">
    <property type="term" value="C:plasma membrane"/>
    <property type="evidence" value="ECO:0007669"/>
    <property type="project" value="UniProtKB-SubCell"/>
</dbReference>
<dbReference type="InterPro" id="IPR000372">
    <property type="entry name" value="LRRNT"/>
</dbReference>
<dbReference type="PANTHER" id="PTHR24373:SF370">
    <property type="entry name" value="FISH-LIPS, ISOFORM E"/>
    <property type="match status" value="1"/>
</dbReference>
<evidence type="ECO:0000256" key="10">
    <source>
        <dbReference type="SAM" id="Phobius"/>
    </source>
</evidence>
<evidence type="ECO:0000256" key="5">
    <source>
        <dbReference type="ARBA" id="ARBA00022729"/>
    </source>
</evidence>
<feature type="domain" description="LRRNT" evidence="11">
    <location>
        <begin position="797"/>
        <end position="835"/>
    </location>
</feature>
<dbReference type="Gene3D" id="3.40.50.10140">
    <property type="entry name" value="Toll/interleukin-1 receptor homology (TIR) domain"/>
    <property type="match status" value="1"/>
</dbReference>
<dbReference type="Gene3D" id="3.80.10.10">
    <property type="entry name" value="Ribonuclease Inhibitor"/>
    <property type="match status" value="6"/>
</dbReference>
<keyword evidence="8 10" id="KW-0472">Membrane</keyword>
<evidence type="ECO:0000313" key="13">
    <source>
        <dbReference type="Proteomes" id="UP000005204"/>
    </source>
</evidence>
<dbReference type="FunFam" id="3.80.10.10:FF:001164">
    <property type="entry name" value="GH01279p"/>
    <property type="match status" value="1"/>
</dbReference>
<evidence type="ECO:0000256" key="9">
    <source>
        <dbReference type="SAM" id="MobiDB-lite"/>
    </source>
</evidence>
<dbReference type="Proteomes" id="UP000005204">
    <property type="component" value="Unassembled WGS sequence"/>
</dbReference>
<proteinExistence type="predicted"/>
<evidence type="ECO:0000259" key="11">
    <source>
        <dbReference type="SMART" id="SM00013"/>
    </source>
</evidence>
<organism evidence="12 13">
    <name type="scientific">Bombyx mori</name>
    <name type="common">Silk moth</name>
    <dbReference type="NCBI Taxonomy" id="7091"/>
    <lineage>
        <taxon>Eukaryota</taxon>
        <taxon>Metazoa</taxon>
        <taxon>Ecdysozoa</taxon>
        <taxon>Arthropoda</taxon>
        <taxon>Hexapoda</taxon>
        <taxon>Insecta</taxon>
        <taxon>Pterygota</taxon>
        <taxon>Neoptera</taxon>
        <taxon>Endopterygota</taxon>
        <taxon>Lepidoptera</taxon>
        <taxon>Glossata</taxon>
        <taxon>Ditrysia</taxon>
        <taxon>Bombycoidea</taxon>
        <taxon>Bombycidae</taxon>
        <taxon>Bombycinae</taxon>
        <taxon>Bombyx</taxon>
    </lineage>
</organism>
<dbReference type="SUPFAM" id="SSF52058">
    <property type="entry name" value="L domain-like"/>
    <property type="match status" value="4"/>
</dbReference>
<keyword evidence="7 10" id="KW-1133">Transmembrane helix</keyword>
<dbReference type="SMART" id="SM00369">
    <property type="entry name" value="LRR_TYP"/>
    <property type="match status" value="22"/>
</dbReference>
<dbReference type="InterPro" id="IPR003591">
    <property type="entry name" value="Leu-rich_rpt_typical-subtyp"/>
</dbReference>
<protein>
    <recommendedName>
        <fullName evidence="11">LRRNT domain-containing protein</fullName>
    </recommendedName>
</protein>
<keyword evidence="6" id="KW-0677">Repeat</keyword>
<dbReference type="PANTHER" id="PTHR24373">
    <property type="entry name" value="SLIT RELATED LEUCINE-RICH REPEAT NEURONAL PROTEIN"/>
    <property type="match status" value="1"/>
</dbReference>
<evidence type="ECO:0000256" key="7">
    <source>
        <dbReference type="ARBA" id="ARBA00022989"/>
    </source>
</evidence>
<keyword evidence="2" id="KW-1003">Cell membrane</keyword>
<dbReference type="InterPro" id="IPR001611">
    <property type="entry name" value="Leu-rich_rpt"/>
</dbReference>
<dbReference type="SMR" id="A0A8R2G7E9"/>
<comment type="subcellular location">
    <subcellularLocation>
        <location evidence="1">Cell membrane</location>
    </subcellularLocation>
</comment>
<evidence type="ECO:0000256" key="2">
    <source>
        <dbReference type="ARBA" id="ARBA00022475"/>
    </source>
</evidence>
<accession>A0A8R2G7E9</accession>
<evidence type="ECO:0000256" key="1">
    <source>
        <dbReference type="ARBA" id="ARBA00004236"/>
    </source>
</evidence>
<reference evidence="13" key="1">
    <citation type="journal article" date="2008" name="Insect Biochem. Mol. Biol.">
        <title>The genome of a lepidopteran model insect, the silkworm Bombyx mori.</title>
        <authorList>
            <consortium name="International Silkworm Genome Consortium"/>
        </authorList>
    </citation>
    <scope>NUCLEOTIDE SEQUENCE [LARGE SCALE GENOMIC DNA]</scope>
    <source>
        <strain evidence="13">p50T</strain>
    </source>
</reference>
<sequence length="1365" mass="155921">MRLINGTAELEIIPLLHVYKRKMLIKRTAADRLEKRTFNRIIVCVLFYCHAVDRSVAAETPHECAYRSSEAETSGSTVLFCKIRTISSLDHLLQNISKTHYDDVISLHVQCSEILFFESTLTTSAQKPTGKHTSLGKLRDLVIDRCKLRQIPARAFESFKDLKRLHVTTHNSEWSAMTMELNEEAFAGLNELVELNLSNNNIWSTKTETFCSLYSLKVLNLTNNHLQNIKTIGFSDSLREQNLSLRTCNLVIETLDMSYNDLIVVNDNSLSKLRSLSKLLLQNNALSNLEGGAFEGLLSLEVLNLSSNFMNTLPPDLFSETKSLKEINLSNNTINNLPPGLFDNLDQLQVLDLSLNELTSQWINKNTFVGLLRLVILNLSYNKLSRIDRYMLQDLYSLQKLNLEHNDISTIDKHAFSELRNLHSLTLSNNQLVHIETHLFTDLHVLHELFIDNNKIKHIEDNAFDNMTAIEDLSLNDNFLSSVPASIRKLRSLRSLDIGNNNITHLTRENFRGLSELFGLRLVDNKVTNLNEDTFEHLPQLQVLNLASNKIRHVASGCFRKNINLKLLRMDGNEITKFDGIFSTLNSLVWLNMSANKLSYFDFRSFPESLEWLDLHKNSISTYKNDDTHSNVNIKLLDLSYNNITEITVTSIPNSVEKLYLNDNNIQNIQVGSFSKLQRLSTVTLNNNKLVHLDMNAFRLDQIDEDSDLPEFFISGNTFICDCSMEWIQRINHLSHSRQYPRVLDLDKALCSLVHSRAKRKKLIIDMSPSDFLCPYESHCFALCQCCDFVACDCEMICPNDCRCYHDIPWNANVVDCSNAGYTEVPKHIPMDATEIYLDGNHISHLGNHVFIGKKKLQVLYLNNTKLKEVNNQTFKGVDSLRVLHLENNKLVELKGDEFLHLNSLNELYLDHNAITHVANNTFSSLKSLSVLRIDDNKLVNFFPWKLLASSSESLAHVSIEGNQYSCDCKSIAELDSWLRRDPGDPEKMLCTDSEGKPTKITIASVLSHCKEYMGSISDPTMSRDEVISKSVFLPDNYFAVICGIIIIVVVICLIFAIFYAFRYEVSDWVYTKYGVPLFKEQSCPNVDHVMEGNPNHMYDYYVICNTKDTGFIYHNIMSEIEFRKMCSKSFSLNEATLNILTLDSFSKSPKLSKRLLIVLTNNFICNDLSDIQFKNIFFGYLKSLNRSESNKVIFINIVDNIQLSDELCFALDKFKNISWNDPRFWDRFMVLLNSTDTIITVKGSEASVFKKSLRNTPSLRYTTMPVPNDSCSKQNFTNSLQFCKRYDGETSLNESSPSSDNNTYGEGNTSNNSYMSIENRSCPRFNYDLRLSPSSGHVYSRVDDISPTTPRTATVSSKGRTYFV</sequence>
<keyword evidence="5" id="KW-0732">Signal</keyword>
<dbReference type="SMART" id="SM00013">
    <property type="entry name" value="LRRNT"/>
    <property type="match status" value="1"/>
</dbReference>
<reference evidence="12" key="2">
    <citation type="submission" date="2022-06" db="UniProtKB">
        <authorList>
            <consortium name="EnsemblMetazoa"/>
        </authorList>
    </citation>
    <scope>IDENTIFICATION</scope>
    <source>
        <strain evidence="12">p50T (Dazao)</strain>
    </source>
</reference>